<evidence type="ECO:0000256" key="7">
    <source>
        <dbReference type="ARBA" id="ARBA00023004"/>
    </source>
</evidence>
<dbReference type="EMBL" id="BAABFO010000026">
    <property type="protein sequence ID" value="GAA4340600.1"/>
    <property type="molecule type" value="Genomic_DNA"/>
</dbReference>
<dbReference type="Proteomes" id="UP001501671">
    <property type="component" value="Unassembled WGS sequence"/>
</dbReference>
<evidence type="ECO:0000313" key="13">
    <source>
        <dbReference type="EMBL" id="GAA4340600.1"/>
    </source>
</evidence>
<keyword evidence="14" id="KW-1185">Reference proteome</keyword>
<comment type="caution">
    <text evidence="13">The sequence shown here is derived from an EMBL/GenBank/DDBJ whole genome shotgun (WGS) entry which is preliminary data.</text>
</comment>
<evidence type="ECO:0000256" key="10">
    <source>
        <dbReference type="SAM" id="MobiDB-lite"/>
    </source>
</evidence>
<evidence type="ECO:0000256" key="4">
    <source>
        <dbReference type="ARBA" id="ARBA00022723"/>
    </source>
</evidence>
<comment type="subcellular location">
    <subcellularLocation>
        <location evidence="1">Cell membrane</location>
    </subcellularLocation>
</comment>
<dbReference type="PANTHER" id="PTHR35008">
    <property type="entry name" value="BLL4482 PROTEIN-RELATED"/>
    <property type="match status" value="1"/>
</dbReference>
<feature type="domain" description="Cytochrome c" evidence="12">
    <location>
        <begin position="352"/>
        <end position="442"/>
    </location>
</feature>
<keyword evidence="7 9" id="KW-0408">Iron</keyword>
<dbReference type="InterPro" id="IPR036909">
    <property type="entry name" value="Cyt_c-like_dom_sf"/>
</dbReference>
<dbReference type="InterPro" id="IPR051459">
    <property type="entry name" value="Cytochrome_c-type_DH"/>
</dbReference>
<evidence type="ECO:0000256" key="5">
    <source>
        <dbReference type="ARBA" id="ARBA00022729"/>
    </source>
</evidence>
<feature type="signal peptide" evidence="11">
    <location>
        <begin position="1"/>
        <end position="22"/>
    </location>
</feature>
<feature type="domain" description="Cytochrome c" evidence="12">
    <location>
        <begin position="215"/>
        <end position="330"/>
    </location>
</feature>
<feature type="domain" description="Cytochrome c" evidence="12">
    <location>
        <begin position="68"/>
        <end position="171"/>
    </location>
</feature>
<protein>
    <submittedName>
        <fullName evidence="13">Cytochrome c</fullName>
    </submittedName>
</protein>
<dbReference type="PIRSF" id="PIRSF000018">
    <property type="entry name" value="Mb_ADH_cyt_c"/>
    <property type="match status" value="1"/>
</dbReference>
<name>A0ABP8HKH6_9BURK</name>
<evidence type="ECO:0000256" key="6">
    <source>
        <dbReference type="ARBA" id="ARBA00022737"/>
    </source>
</evidence>
<evidence type="ECO:0000256" key="2">
    <source>
        <dbReference type="ARBA" id="ARBA00022475"/>
    </source>
</evidence>
<sequence length="477" mass="50667">MKPFLRRSIPALAAAAVIVAVAATGHAQPTSGSQPIAVGRALPNVSLPPHVPPATPTPDPDLPASAGKDVLQGAYLARIGDCTACHTARNGALFAGGLPLASPIGTIYSTNITPDKEHGIGDWSYDDFARLMRRGISKDGHTVYPAMPYPSYSRLTDDDLRALYAYFMQGVKPVAQANKKNDIPWPLSMRWPLGIWRTLFAPRPEPFAGDAGADAQMLRGAYLVQGLGHCGSCHTPRSFTMKERALTDRDGTAYLAGGQIVDGWTAPSLRNEHGGGLGDWNEAEIVEFLKTGRNGRTASFGAMNEVVHDSFQYLTDTDLAAVAKYLKSLAPANNAAPYRYDPAVAQQLYEGHPASTGAQLYLDRCAACHRSNGTGNGKAFPALAGNPILQTADPTSAIHIVLSGSSQPYTEAAPSMLTMAPYADILSDQQIADVVTFIQQSWGNRGGTATADQVAKVRKTATPVEAPPPVGRRGDRP</sequence>
<dbReference type="SUPFAM" id="SSF46626">
    <property type="entry name" value="Cytochrome c"/>
    <property type="match status" value="3"/>
</dbReference>
<accession>A0ABP8HKH6</accession>
<keyword evidence="4 9" id="KW-0479">Metal-binding</keyword>
<keyword evidence="3 9" id="KW-0349">Heme</keyword>
<dbReference type="PROSITE" id="PS51007">
    <property type="entry name" value="CYTC"/>
    <property type="match status" value="3"/>
</dbReference>
<evidence type="ECO:0000259" key="12">
    <source>
        <dbReference type="PROSITE" id="PS51007"/>
    </source>
</evidence>
<gene>
    <name evidence="13" type="ORF">GCM10023144_40460</name>
</gene>
<dbReference type="Pfam" id="PF00034">
    <property type="entry name" value="Cytochrom_C"/>
    <property type="match status" value="2"/>
</dbReference>
<evidence type="ECO:0000256" key="9">
    <source>
        <dbReference type="PROSITE-ProRule" id="PRU00433"/>
    </source>
</evidence>
<dbReference type="RefSeq" id="WP_345251715.1">
    <property type="nucleotide sequence ID" value="NZ_BAABFO010000026.1"/>
</dbReference>
<organism evidence="13 14">
    <name type="scientific">Pigmentiphaga soli</name>
    <dbReference type="NCBI Taxonomy" id="1007095"/>
    <lineage>
        <taxon>Bacteria</taxon>
        <taxon>Pseudomonadati</taxon>
        <taxon>Pseudomonadota</taxon>
        <taxon>Betaproteobacteria</taxon>
        <taxon>Burkholderiales</taxon>
        <taxon>Alcaligenaceae</taxon>
        <taxon>Pigmentiphaga</taxon>
    </lineage>
</organism>
<evidence type="ECO:0000256" key="8">
    <source>
        <dbReference type="ARBA" id="ARBA00023136"/>
    </source>
</evidence>
<keyword evidence="6" id="KW-0677">Repeat</keyword>
<dbReference type="InterPro" id="IPR009056">
    <property type="entry name" value="Cyt_c-like_dom"/>
</dbReference>
<evidence type="ECO:0000256" key="1">
    <source>
        <dbReference type="ARBA" id="ARBA00004236"/>
    </source>
</evidence>
<keyword evidence="5 11" id="KW-0732">Signal</keyword>
<proteinExistence type="predicted"/>
<feature type="chain" id="PRO_5046767766" evidence="11">
    <location>
        <begin position="23"/>
        <end position="477"/>
    </location>
</feature>
<dbReference type="PANTHER" id="PTHR35008:SF8">
    <property type="entry name" value="ALCOHOL DEHYDROGENASE CYTOCHROME C SUBUNIT"/>
    <property type="match status" value="1"/>
</dbReference>
<keyword evidence="8" id="KW-0472">Membrane</keyword>
<reference evidence="14" key="1">
    <citation type="journal article" date="2019" name="Int. J. Syst. Evol. Microbiol.">
        <title>The Global Catalogue of Microorganisms (GCM) 10K type strain sequencing project: providing services to taxonomists for standard genome sequencing and annotation.</title>
        <authorList>
            <consortium name="The Broad Institute Genomics Platform"/>
            <consortium name="The Broad Institute Genome Sequencing Center for Infectious Disease"/>
            <person name="Wu L."/>
            <person name="Ma J."/>
        </authorList>
    </citation>
    <scope>NUCLEOTIDE SEQUENCE [LARGE SCALE GENOMIC DNA]</scope>
    <source>
        <strain evidence="14">JCM 17666</strain>
    </source>
</reference>
<feature type="compositionally biased region" description="Pro residues" evidence="10">
    <location>
        <begin position="49"/>
        <end position="61"/>
    </location>
</feature>
<feature type="region of interest" description="Disordered" evidence="10">
    <location>
        <begin position="43"/>
        <end position="65"/>
    </location>
</feature>
<feature type="region of interest" description="Disordered" evidence="10">
    <location>
        <begin position="445"/>
        <end position="477"/>
    </location>
</feature>
<evidence type="ECO:0000313" key="14">
    <source>
        <dbReference type="Proteomes" id="UP001501671"/>
    </source>
</evidence>
<dbReference type="Gene3D" id="1.10.760.10">
    <property type="entry name" value="Cytochrome c-like domain"/>
    <property type="match status" value="3"/>
</dbReference>
<evidence type="ECO:0000256" key="11">
    <source>
        <dbReference type="SAM" id="SignalP"/>
    </source>
</evidence>
<evidence type="ECO:0000256" key="3">
    <source>
        <dbReference type="ARBA" id="ARBA00022617"/>
    </source>
</evidence>
<keyword evidence="2" id="KW-1003">Cell membrane</keyword>
<dbReference type="InterPro" id="IPR014353">
    <property type="entry name" value="Membr-bd_ADH_cyt_c"/>
</dbReference>